<dbReference type="EMBL" id="BART01020493">
    <property type="protein sequence ID" value="GAH04298.1"/>
    <property type="molecule type" value="Genomic_DNA"/>
</dbReference>
<protein>
    <submittedName>
        <fullName evidence="2">Uncharacterized protein</fullName>
    </submittedName>
</protein>
<comment type="caution">
    <text evidence="2">The sequence shown here is derived from an EMBL/GenBank/DDBJ whole genome shotgun (WGS) entry which is preliminary data.</text>
</comment>
<dbReference type="AlphaFoldDB" id="X1E6K7"/>
<feature type="region of interest" description="Disordered" evidence="1">
    <location>
        <begin position="40"/>
        <end position="62"/>
    </location>
</feature>
<gene>
    <name evidence="2" type="ORF">S01H4_38063</name>
</gene>
<feature type="compositionally biased region" description="Basic residues" evidence="1">
    <location>
        <begin position="40"/>
        <end position="52"/>
    </location>
</feature>
<evidence type="ECO:0000256" key="1">
    <source>
        <dbReference type="SAM" id="MobiDB-lite"/>
    </source>
</evidence>
<sequence length="62" mass="7225">MTKTTDTKSIIGKEIRRNNMIFQGEYSKISFLENRDRKNRNIKNTKKGRKIKMPIPDTIGLG</sequence>
<name>X1E6K7_9ZZZZ</name>
<proteinExistence type="predicted"/>
<evidence type="ECO:0000313" key="2">
    <source>
        <dbReference type="EMBL" id="GAH04298.1"/>
    </source>
</evidence>
<accession>X1E6K7</accession>
<reference evidence="2" key="1">
    <citation type="journal article" date="2014" name="Front. Microbiol.">
        <title>High frequency of phylogenetically diverse reductive dehalogenase-homologous genes in deep subseafloor sedimentary metagenomes.</title>
        <authorList>
            <person name="Kawai M."/>
            <person name="Futagami T."/>
            <person name="Toyoda A."/>
            <person name="Takaki Y."/>
            <person name="Nishi S."/>
            <person name="Hori S."/>
            <person name="Arai W."/>
            <person name="Tsubouchi T."/>
            <person name="Morono Y."/>
            <person name="Uchiyama I."/>
            <person name="Ito T."/>
            <person name="Fujiyama A."/>
            <person name="Inagaki F."/>
            <person name="Takami H."/>
        </authorList>
    </citation>
    <scope>NUCLEOTIDE SEQUENCE</scope>
    <source>
        <strain evidence="2">Expedition CK06-06</strain>
    </source>
</reference>
<organism evidence="2">
    <name type="scientific">marine sediment metagenome</name>
    <dbReference type="NCBI Taxonomy" id="412755"/>
    <lineage>
        <taxon>unclassified sequences</taxon>
        <taxon>metagenomes</taxon>
        <taxon>ecological metagenomes</taxon>
    </lineage>
</organism>